<dbReference type="InterPro" id="IPR029052">
    <property type="entry name" value="Metallo-depent_PP-like"/>
</dbReference>
<dbReference type="PROSITE" id="PS51257">
    <property type="entry name" value="PROKAR_LIPOPROTEIN"/>
    <property type="match status" value="1"/>
</dbReference>
<dbReference type="Pfam" id="PF09587">
    <property type="entry name" value="PGA_cap"/>
    <property type="match status" value="1"/>
</dbReference>
<dbReference type="OrthoDB" id="9810906at2"/>
<dbReference type="Gene3D" id="3.60.21.10">
    <property type="match status" value="1"/>
</dbReference>
<sequence>MKNIIVLSLISILLWGSGCTEQNKLSVPSLSPNPTDNSQELSVEPTAIPLPSATPAPIVTQVTLGAVGDILIHNRVYEDAKKPDGSYSFNKMFTLVKDILQKPDILVANQESMTGGTELGLSSYPMFNSPHEIGDALKDAGVDFVTMANNHTMDKKEKGILSALAYWDKIGMPHTGAYKSQADRDTIRTMTQNDITFSFLAYTYGTNGIPVPKDKPYLVNLIQEDLMKKDIERAKKLGDVTVVSLHWGIEYQIEPNAEQLRIAKLLADWGVDIIIGTHPHVLQPSAWIKNASGHKTFVMYSLGNFISAQSELLQWIGGMGTITIVKTQVGDKSTIDLVQPTFTPTFTYSKKYKGFQIIPMAQLDNQHLANAKQQLYKTKLHMRKYIPDLIYP</sequence>
<name>A0A6B8RKH2_9BACL</name>
<dbReference type="AlphaFoldDB" id="A0A6B8RKH2"/>
<dbReference type="SMART" id="SM00854">
    <property type="entry name" value="PGA_cap"/>
    <property type="match status" value="1"/>
</dbReference>
<evidence type="ECO:0000256" key="1">
    <source>
        <dbReference type="ARBA" id="ARBA00005662"/>
    </source>
</evidence>
<dbReference type="EMBL" id="CP034235">
    <property type="protein sequence ID" value="QGQ96327.1"/>
    <property type="molecule type" value="Genomic_DNA"/>
</dbReference>
<protein>
    <submittedName>
        <fullName evidence="3">CapA family protein</fullName>
    </submittedName>
</protein>
<dbReference type="SUPFAM" id="SSF56300">
    <property type="entry name" value="Metallo-dependent phosphatases"/>
    <property type="match status" value="1"/>
</dbReference>
<accession>A0A6B8RKH2</accession>
<dbReference type="PANTHER" id="PTHR33393">
    <property type="entry name" value="POLYGLUTAMINE SYNTHESIS ACCESSORY PROTEIN RV0574C-RELATED"/>
    <property type="match status" value="1"/>
</dbReference>
<dbReference type="RefSeq" id="WP_155701362.1">
    <property type="nucleotide sequence ID" value="NZ_CP034235.1"/>
</dbReference>
<gene>
    <name evidence="3" type="ORF">EHS13_16285</name>
</gene>
<keyword evidence="4" id="KW-1185">Reference proteome</keyword>
<dbReference type="Proteomes" id="UP000426246">
    <property type="component" value="Chromosome"/>
</dbReference>
<proteinExistence type="inferred from homology"/>
<evidence type="ECO:0000259" key="2">
    <source>
        <dbReference type="SMART" id="SM00854"/>
    </source>
</evidence>
<organism evidence="3 4">
    <name type="scientific">Paenibacillus psychroresistens</name>
    <dbReference type="NCBI Taxonomy" id="1778678"/>
    <lineage>
        <taxon>Bacteria</taxon>
        <taxon>Bacillati</taxon>
        <taxon>Bacillota</taxon>
        <taxon>Bacilli</taxon>
        <taxon>Bacillales</taxon>
        <taxon>Paenibacillaceae</taxon>
        <taxon>Paenibacillus</taxon>
    </lineage>
</organism>
<dbReference type="PANTHER" id="PTHR33393:SF12">
    <property type="entry name" value="CAPSULE BIOSYNTHESIS PROTEIN CAPA"/>
    <property type="match status" value="1"/>
</dbReference>
<comment type="similarity">
    <text evidence="1">Belongs to the CapA family.</text>
</comment>
<reference evidence="4" key="1">
    <citation type="submission" date="2018-11" db="EMBL/GenBank/DDBJ databases">
        <title>Complete genome sequence of Paenibacillus sp. ML311-T8.</title>
        <authorList>
            <person name="Nam Y.-D."/>
            <person name="Kang J."/>
            <person name="Chung W.-H."/>
            <person name="Park Y.S."/>
        </authorList>
    </citation>
    <scope>NUCLEOTIDE SEQUENCE [LARGE SCALE GENOMIC DNA]</scope>
    <source>
        <strain evidence="4">ML311-T8</strain>
    </source>
</reference>
<dbReference type="KEGG" id="ppsc:EHS13_16285"/>
<evidence type="ECO:0000313" key="4">
    <source>
        <dbReference type="Proteomes" id="UP000426246"/>
    </source>
</evidence>
<dbReference type="CDD" id="cd07381">
    <property type="entry name" value="MPP_CapA"/>
    <property type="match status" value="1"/>
</dbReference>
<evidence type="ECO:0000313" key="3">
    <source>
        <dbReference type="EMBL" id="QGQ96327.1"/>
    </source>
</evidence>
<feature type="domain" description="Capsule synthesis protein CapA" evidence="2">
    <location>
        <begin position="63"/>
        <end position="309"/>
    </location>
</feature>
<dbReference type="InterPro" id="IPR052169">
    <property type="entry name" value="CW_Biosynth-Accessory"/>
</dbReference>
<dbReference type="InterPro" id="IPR019079">
    <property type="entry name" value="Capsule_synth_CapA"/>
</dbReference>